<dbReference type="EMBL" id="CP031047">
    <property type="protein sequence ID" value="QDZ24658.1"/>
    <property type="molecule type" value="Genomic_DNA"/>
</dbReference>
<evidence type="ECO:0008006" key="4">
    <source>
        <dbReference type="Google" id="ProtNLM"/>
    </source>
</evidence>
<dbReference type="PANTHER" id="PTHR40429:SF1">
    <property type="entry name" value="FLAGELLAR ASSOCIATED PROTEIN"/>
    <property type="match status" value="1"/>
</dbReference>
<accession>A0A5B8MV37</accession>
<protein>
    <recommendedName>
        <fullName evidence="4">Flagellar associated protein</fullName>
    </recommendedName>
</protein>
<organism evidence="2 3">
    <name type="scientific">Chloropicon primus</name>
    <dbReference type="NCBI Taxonomy" id="1764295"/>
    <lineage>
        <taxon>Eukaryota</taxon>
        <taxon>Viridiplantae</taxon>
        <taxon>Chlorophyta</taxon>
        <taxon>Chloropicophyceae</taxon>
        <taxon>Chloropicales</taxon>
        <taxon>Chloropicaceae</taxon>
        <taxon>Chloropicon</taxon>
    </lineage>
</organism>
<dbReference type="PANTHER" id="PTHR40429">
    <property type="entry name" value="FLAGELLAR ASSOCIATED PROTEIN"/>
    <property type="match status" value="1"/>
</dbReference>
<dbReference type="OrthoDB" id="406368at2759"/>
<reference evidence="2 3" key="1">
    <citation type="submission" date="2018-07" db="EMBL/GenBank/DDBJ databases">
        <title>The complete nuclear genome of the prasinophyte Chloropicon primus (CCMP1205).</title>
        <authorList>
            <person name="Pombert J.-F."/>
            <person name="Otis C."/>
            <person name="Turmel M."/>
            <person name="Lemieux C."/>
        </authorList>
    </citation>
    <scope>NUCLEOTIDE SEQUENCE [LARGE SCALE GENOMIC DNA]</scope>
    <source>
        <strain evidence="2 3">CCMP1205</strain>
    </source>
</reference>
<dbReference type="Proteomes" id="UP000316726">
    <property type="component" value="Chromosome 14"/>
</dbReference>
<keyword evidence="3" id="KW-1185">Reference proteome</keyword>
<feature type="compositionally biased region" description="Polar residues" evidence="1">
    <location>
        <begin position="224"/>
        <end position="235"/>
    </location>
</feature>
<feature type="compositionally biased region" description="Polar residues" evidence="1">
    <location>
        <begin position="266"/>
        <end position="283"/>
    </location>
</feature>
<sequence length="312" mass="33622">MTESLTPEATMGGTMGGDKSPECKSMLGPQYLSTKPTQPSFGFGTSTRESMSKVFLSRKAKSDHIGKASPGPVYNLKSSVGKQIQSHCETAPASTFGKRHGKSGDETHKAPGPGRYEMPSSIGKQAMSSKSNAEKWRFPTANRWSNTKKDFSDHFGTPAARDYKPANGWLGDSAKFSFSGKAKRYDVGKGSPGVEPSFLKDPGPGTYESKSSLGVQPETKKKTSQQVKFGTSVRGSNKVYVSRQHEREVLGHQSPGPNMYILPNSVGPQISSKNKSAPSTRFGSSDRFSDLKTKKKKNDIPLVNPGPGSYAI</sequence>
<proteinExistence type="predicted"/>
<dbReference type="InterPro" id="IPR010736">
    <property type="entry name" value="SHIPPO-rpt"/>
</dbReference>
<dbReference type="AlphaFoldDB" id="A0A5B8MV37"/>
<feature type="compositionally biased region" description="Polar residues" evidence="1">
    <location>
        <begin position="31"/>
        <end position="46"/>
    </location>
</feature>
<gene>
    <name evidence="2" type="ORF">A3770_14p71760</name>
</gene>
<evidence type="ECO:0000256" key="1">
    <source>
        <dbReference type="SAM" id="MobiDB-lite"/>
    </source>
</evidence>
<feature type="region of interest" description="Disordered" evidence="1">
    <location>
        <begin position="60"/>
        <end position="167"/>
    </location>
</feature>
<evidence type="ECO:0000313" key="2">
    <source>
        <dbReference type="EMBL" id="QDZ24658.1"/>
    </source>
</evidence>
<name>A0A5B8MV37_9CHLO</name>
<evidence type="ECO:0000313" key="3">
    <source>
        <dbReference type="Proteomes" id="UP000316726"/>
    </source>
</evidence>
<feature type="region of interest" description="Disordered" evidence="1">
    <location>
        <begin position="183"/>
        <end position="312"/>
    </location>
</feature>
<feature type="region of interest" description="Disordered" evidence="1">
    <location>
        <begin position="1"/>
        <end position="46"/>
    </location>
</feature>
<feature type="compositionally biased region" description="Polar residues" evidence="1">
    <location>
        <begin position="122"/>
        <end position="131"/>
    </location>
</feature>
<feature type="compositionally biased region" description="Polar residues" evidence="1">
    <location>
        <begin position="76"/>
        <end position="88"/>
    </location>
</feature>
<dbReference type="Pfam" id="PF07004">
    <property type="entry name" value="SHIPPO-rpt"/>
    <property type="match status" value="4"/>
</dbReference>